<dbReference type="Gene3D" id="3.30.2310.20">
    <property type="entry name" value="RelE-like"/>
    <property type="match status" value="1"/>
</dbReference>
<comment type="caution">
    <text evidence="3">The sequence shown here is derived from an EMBL/GenBank/DDBJ whole genome shotgun (WGS) entry which is preliminary data.</text>
</comment>
<reference evidence="3 4" key="1">
    <citation type="submission" date="2019-09" db="EMBL/GenBank/DDBJ databases">
        <title>Genome sequencing of Ng87 strain.</title>
        <authorList>
            <person name="Karasev E.S."/>
            <person name="Andronov E."/>
        </authorList>
    </citation>
    <scope>NUCLEOTIDE SEQUENCE [LARGE SCALE GENOMIC DNA]</scope>
    <source>
        <strain evidence="3 4">Ng87</strain>
    </source>
</reference>
<evidence type="ECO:0000313" key="3">
    <source>
        <dbReference type="EMBL" id="KAB1086627.1"/>
    </source>
</evidence>
<dbReference type="InterPro" id="IPR051803">
    <property type="entry name" value="TA_system_RelE-like_toxin"/>
</dbReference>
<evidence type="ECO:0000313" key="4">
    <source>
        <dbReference type="Proteomes" id="UP000386575"/>
    </source>
</evidence>
<organism evidence="3 4">
    <name type="scientific">Neorhizobium galegae</name>
    <name type="common">Rhizobium galegae</name>
    <dbReference type="NCBI Taxonomy" id="399"/>
    <lineage>
        <taxon>Bacteria</taxon>
        <taxon>Pseudomonadati</taxon>
        <taxon>Pseudomonadota</taxon>
        <taxon>Alphaproteobacteria</taxon>
        <taxon>Hyphomicrobiales</taxon>
        <taxon>Rhizobiaceae</taxon>
        <taxon>Rhizobium/Agrobacterium group</taxon>
        <taxon>Neorhizobium</taxon>
    </lineage>
</organism>
<dbReference type="AlphaFoldDB" id="A0A6A1TUP1"/>
<gene>
    <name evidence="3" type="ORF">F4V91_09435</name>
</gene>
<dbReference type="PANTHER" id="PTHR33755">
    <property type="entry name" value="TOXIN PARE1-RELATED"/>
    <property type="match status" value="1"/>
</dbReference>
<dbReference type="Pfam" id="PF05016">
    <property type="entry name" value="ParE_toxin"/>
    <property type="match status" value="1"/>
</dbReference>
<accession>A0A6A1TUP1</accession>
<dbReference type="InterPro" id="IPR007712">
    <property type="entry name" value="RelE/ParE_toxin"/>
</dbReference>
<protein>
    <submittedName>
        <fullName evidence="3">Type II toxin-antitoxin system RelE/ParE family toxin</fullName>
    </submittedName>
</protein>
<dbReference type="EMBL" id="VZUL01000002">
    <property type="protein sequence ID" value="KAB1086627.1"/>
    <property type="molecule type" value="Genomic_DNA"/>
</dbReference>
<name>A0A6A1TUP1_NEOGA</name>
<evidence type="ECO:0000256" key="2">
    <source>
        <dbReference type="ARBA" id="ARBA00022649"/>
    </source>
</evidence>
<dbReference type="PANTHER" id="PTHR33755:SF8">
    <property type="entry name" value="TOXIN PARE2"/>
    <property type="match status" value="1"/>
</dbReference>
<dbReference type="InterPro" id="IPR035093">
    <property type="entry name" value="RelE/ParE_toxin_dom_sf"/>
</dbReference>
<proteinExistence type="inferred from homology"/>
<comment type="similarity">
    <text evidence="1">Belongs to the RelE toxin family.</text>
</comment>
<keyword evidence="2" id="KW-1277">Toxin-antitoxin system</keyword>
<sequence>MGQIPPVKLRYTTRALREIDEAISYIGNHSPQGADNVAVRIREALTFLREQPFAGSVTSRKNTRRFFLKPYPYTVYYRVGAGEIIIQRFRHTSRKS</sequence>
<evidence type="ECO:0000256" key="1">
    <source>
        <dbReference type="ARBA" id="ARBA00006226"/>
    </source>
</evidence>
<dbReference type="Proteomes" id="UP000386575">
    <property type="component" value="Unassembled WGS sequence"/>
</dbReference>